<dbReference type="Pfam" id="PF04909">
    <property type="entry name" value="Amidohydro_2"/>
    <property type="match status" value="1"/>
</dbReference>
<dbReference type="InterPro" id="IPR032466">
    <property type="entry name" value="Metal_Hydrolase"/>
</dbReference>
<evidence type="ECO:0000313" key="3">
    <source>
        <dbReference type="EMBL" id="SEE51009.1"/>
    </source>
</evidence>
<name>A0A1H5JEX9_9ACTN</name>
<dbReference type="InterPro" id="IPR006680">
    <property type="entry name" value="Amidohydro-rel"/>
</dbReference>
<dbReference type="SUPFAM" id="SSF51556">
    <property type="entry name" value="Metallo-dependent hydrolases"/>
    <property type="match status" value="1"/>
</dbReference>
<dbReference type="STRING" id="561176.SAMN04488561_1556"/>
<dbReference type="GO" id="GO:0016787">
    <property type="term" value="F:hydrolase activity"/>
    <property type="evidence" value="ECO:0007669"/>
    <property type="project" value="InterPro"/>
</dbReference>
<dbReference type="EMBL" id="FNUC01000003">
    <property type="protein sequence ID" value="SEE51009.1"/>
    <property type="molecule type" value="Genomic_DNA"/>
</dbReference>
<proteinExistence type="inferred from homology"/>
<dbReference type="OrthoDB" id="5450317at2"/>
<dbReference type="PANTHER" id="PTHR43569">
    <property type="entry name" value="AMIDOHYDROLASE"/>
    <property type="match status" value="1"/>
</dbReference>
<dbReference type="PANTHER" id="PTHR43569:SF2">
    <property type="entry name" value="AMIDOHYDROLASE-RELATED DOMAIN-CONTAINING PROTEIN"/>
    <property type="match status" value="1"/>
</dbReference>
<dbReference type="AlphaFoldDB" id="A0A1H5JEX9"/>
<keyword evidence="4" id="KW-1185">Reference proteome</keyword>
<gene>
    <name evidence="3" type="ORF">SAMN04488561_1556</name>
</gene>
<feature type="domain" description="Amidohydrolase-related" evidence="2">
    <location>
        <begin position="4"/>
        <end position="277"/>
    </location>
</feature>
<protein>
    <submittedName>
        <fullName evidence="3">L-fuconolactonase</fullName>
    </submittedName>
</protein>
<dbReference type="InterPro" id="IPR052350">
    <property type="entry name" value="Metallo-dep_Lactonases"/>
</dbReference>
<sequence length="284" mass="30724">MSIIDAHHHLWDPAVRPYPWMTGPAAPLRRRFGADDLTAALAGTEVTATVVVQAVSDESETRDLLNAAADGDSPVAGVVGWTDLTAPDVADTLSKLIGDGGRLVAVRHQTHDERDPEWLLRPDVRRGLATLADLGLAFDLLIRGREVPAAVRLAKAAPELQLVVDHAAKPAIATGQWEPWLAGLTELAAFPQVSCKISGLVTEADPHHWREQGVVRYARQVIALFGPDRAMFGSDWPVCTLAATYDDVVNIALEATHDLSDADRQAVLGDTARRVYFQGREPCT</sequence>
<reference evidence="4" key="1">
    <citation type="submission" date="2016-10" db="EMBL/GenBank/DDBJ databases">
        <authorList>
            <person name="Varghese N."/>
            <person name="Submissions S."/>
        </authorList>
    </citation>
    <scope>NUCLEOTIDE SEQUENCE [LARGE SCALE GENOMIC DNA]</scope>
    <source>
        <strain evidence="4">DSM 45237</strain>
    </source>
</reference>
<comment type="similarity">
    <text evidence="1">Belongs to the metallo-dependent hydrolases superfamily.</text>
</comment>
<dbReference type="Gene3D" id="3.20.20.140">
    <property type="entry name" value="Metal-dependent hydrolases"/>
    <property type="match status" value="1"/>
</dbReference>
<evidence type="ECO:0000313" key="4">
    <source>
        <dbReference type="Proteomes" id="UP000181980"/>
    </source>
</evidence>
<organism evidence="3 4">
    <name type="scientific">Jiangella alba</name>
    <dbReference type="NCBI Taxonomy" id="561176"/>
    <lineage>
        <taxon>Bacteria</taxon>
        <taxon>Bacillati</taxon>
        <taxon>Actinomycetota</taxon>
        <taxon>Actinomycetes</taxon>
        <taxon>Jiangellales</taxon>
        <taxon>Jiangellaceae</taxon>
        <taxon>Jiangella</taxon>
    </lineage>
</organism>
<evidence type="ECO:0000256" key="1">
    <source>
        <dbReference type="ARBA" id="ARBA00038310"/>
    </source>
</evidence>
<evidence type="ECO:0000259" key="2">
    <source>
        <dbReference type="Pfam" id="PF04909"/>
    </source>
</evidence>
<dbReference type="Proteomes" id="UP000181980">
    <property type="component" value="Unassembled WGS sequence"/>
</dbReference>
<dbReference type="RefSeq" id="WP_141711536.1">
    <property type="nucleotide sequence ID" value="NZ_FNUC01000003.1"/>
</dbReference>
<accession>A0A1H5JEX9</accession>